<keyword evidence="1" id="KW-0732">Signal</keyword>
<dbReference type="NCBIfam" id="TIGR04183">
    <property type="entry name" value="Por_Secre_tail"/>
    <property type="match status" value="1"/>
</dbReference>
<accession>A0A6M6BEM0</accession>
<feature type="signal peptide" evidence="1">
    <location>
        <begin position="1"/>
        <end position="24"/>
    </location>
</feature>
<dbReference type="InterPro" id="IPR026444">
    <property type="entry name" value="Secre_tail"/>
</dbReference>
<dbReference type="Proteomes" id="UP000501623">
    <property type="component" value="Chromosome"/>
</dbReference>
<gene>
    <name evidence="3" type="ORF">HMJ29_05725</name>
</gene>
<evidence type="ECO:0000313" key="3">
    <source>
        <dbReference type="EMBL" id="QJX46460.1"/>
    </source>
</evidence>
<feature type="chain" id="PRO_5026920810" evidence="1">
    <location>
        <begin position="25"/>
        <end position="813"/>
    </location>
</feature>
<dbReference type="AlphaFoldDB" id="A0A6M6BEM0"/>
<reference evidence="3 4" key="1">
    <citation type="submission" date="2020-05" db="EMBL/GenBank/DDBJ databases">
        <title>Complete genome sequence of Hymenobacter sp. TS19 in Coasted Sand Dune.</title>
        <authorList>
            <person name="Lee J.-H."/>
            <person name="Jung J.-H."/>
            <person name="Jeong S."/>
            <person name="Zhao L."/>
            <person name="Kim M.-K."/>
            <person name="Seo H.-S."/>
            <person name="Lim S."/>
        </authorList>
    </citation>
    <scope>NUCLEOTIDE SEQUENCE [LARGE SCALE GENOMIC DNA]</scope>
    <source>
        <strain evidence="3 4">TS19</strain>
    </source>
</reference>
<keyword evidence="4" id="KW-1185">Reference proteome</keyword>
<dbReference type="Pfam" id="PF18962">
    <property type="entry name" value="Por_Secre_tail"/>
    <property type="match status" value="1"/>
</dbReference>
<proteinExistence type="predicted"/>
<evidence type="ECO:0000313" key="4">
    <source>
        <dbReference type="Proteomes" id="UP000501623"/>
    </source>
</evidence>
<protein>
    <submittedName>
        <fullName evidence="3">T9SS type A sorting domain-containing protein</fullName>
    </submittedName>
</protein>
<feature type="domain" description="Secretion system C-terminal sorting" evidence="2">
    <location>
        <begin position="737"/>
        <end position="803"/>
    </location>
</feature>
<dbReference type="RefSeq" id="WP_171590570.1">
    <property type="nucleotide sequence ID" value="NZ_CP053538.1"/>
</dbReference>
<name>A0A6M6BEM0_9BACT</name>
<dbReference type="EMBL" id="CP053538">
    <property type="protein sequence ID" value="QJX46460.1"/>
    <property type="molecule type" value="Genomic_DNA"/>
</dbReference>
<evidence type="ECO:0000256" key="1">
    <source>
        <dbReference type="SAM" id="SignalP"/>
    </source>
</evidence>
<dbReference type="KEGG" id="hts:HMJ29_05725"/>
<sequence length="813" mass="87937">MPSLFTRICALTMGLFGLLNVAQAQYVFKSTPDASIGSKGLAPYEQNFDALSGTNAQFVNNQTLRGVYATFTLNSYPNYEIPSNYSGKTIPADNGSKGASLNSAGQPNGAGWYHFGSNTINPTDRALGGIAATTTDKGVGYLGIRLRNNSGVLIKNLDISYAMEQWYNSGKLDKAEVKVAFRKLTANDNGSLIAGEWKDISELAVKAPSTEATITNSDGNSSTNRRVKRAKLFGDKTDKFGAGLADGEDIMIRWSYIFDTDTNGNGLSLDDVVISPETKIFYSKEKGSLSDLATWGINADGTGTAPTSFTSDNTTYYVRGNALLIDRLPTGATLQITGSNSRLVVGTPDKEAALYVSTNDNIKAIVNVEKKSTLQIENNNSAITLGSLDNESLVEYITPNGGATQYIKGGHYGKIKFTRGGDKVLAGSVIVSNKAEFDDHFFVPLRLQEFDFTLLKEAELQMDKVKALFVTDGKGGLRQTVDSKGHEVTFQVAATADQNDQTRVILSQDAPNSEDTYKVRVINGAYASYDANEVPYNPISKGVVTKTWFISEEVVGGSDIAVQTFWNKKDEAPGFDVAKAYVDHYSKSKNSWDNKKDSNDEDVVLEPKAKKKKGVKNFSPFGVTSATPVPLPVQLVRFDAQRKGTAVVCNWATAVELNNAYFEVERKLEGQTSFRSIGRVIGAGTSSQGRTYTFSDEQPSVGVAYYRLRQVDTDGTLAFSPVVMVASNSKAAVVSVVPNPSAGRFELLTNLAQPTRLQGSIFNAMGRQIIALDKSVTAGPSSTQLDLSNQPAGIYILQLRTPQALTTIRMVKQ</sequence>
<organism evidence="3 4">
    <name type="scientific">Hymenobacter taeanensis</name>
    <dbReference type="NCBI Taxonomy" id="2735321"/>
    <lineage>
        <taxon>Bacteria</taxon>
        <taxon>Pseudomonadati</taxon>
        <taxon>Bacteroidota</taxon>
        <taxon>Cytophagia</taxon>
        <taxon>Cytophagales</taxon>
        <taxon>Hymenobacteraceae</taxon>
        <taxon>Hymenobacter</taxon>
    </lineage>
</organism>
<evidence type="ECO:0000259" key="2">
    <source>
        <dbReference type="Pfam" id="PF18962"/>
    </source>
</evidence>